<evidence type="ECO:0000313" key="2">
    <source>
        <dbReference type="EMBL" id="CUI15658.1"/>
    </source>
</evidence>
<dbReference type="SUPFAM" id="SSF53335">
    <property type="entry name" value="S-adenosyl-L-methionine-dependent methyltransferases"/>
    <property type="match status" value="1"/>
</dbReference>
<organism evidence="2 3">
    <name type="scientific">Candidatus Protochlamydia naegleriophila</name>
    <dbReference type="NCBI Taxonomy" id="389348"/>
    <lineage>
        <taxon>Bacteria</taxon>
        <taxon>Pseudomonadati</taxon>
        <taxon>Chlamydiota</taxon>
        <taxon>Chlamydiia</taxon>
        <taxon>Parachlamydiales</taxon>
        <taxon>Parachlamydiaceae</taxon>
        <taxon>Candidatus Protochlamydia</taxon>
    </lineage>
</organism>
<dbReference type="KEGG" id="pnl:PNK_0019"/>
<feature type="domain" description="Methyltransferase" evidence="1">
    <location>
        <begin position="151"/>
        <end position="288"/>
    </location>
</feature>
<proteinExistence type="predicted"/>
<reference evidence="3" key="1">
    <citation type="submission" date="2015-09" db="EMBL/GenBank/DDBJ databases">
        <authorList>
            <person name="Bertelli C."/>
        </authorList>
    </citation>
    <scope>NUCLEOTIDE SEQUENCE [LARGE SCALE GENOMIC DNA]</scope>
    <source>
        <strain evidence="3">KNic</strain>
    </source>
</reference>
<accession>A0A0U5J9X7</accession>
<gene>
    <name evidence="2" type="ORF">PNK_0019</name>
</gene>
<dbReference type="InParanoid" id="A0A0U5J9X7"/>
<dbReference type="RefSeq" id="WP_079992733.1">
    <property type="nucleotide sequence ID" value="NZ_LN879502.1"/>
</dbReference>
<dbReference type="STRING" id="389348.PNK_0019"/>
<evidence type="ECO:0000313" key="3">
    <source>
        <dbReference type="Proteomes" id="UP000069902"/>
    </source>
</evidence>
<dbReference type="Pfam" id="PF13679">
    <property type="entry name" value="Methyltransf_32"/>
    <property type="match status" value="1"/>
</dbReference>
<dbReference type="GO" id="GO:0005737">
    <property type="term" value="C:cytoplasm"/>
    <property type="evidence" value="ECO:0007669"/>
    <property type="project" value="TreeGrafter"/>
</dbReference>
<name>A0A0U5J9X7_9BACT</name>
<dbReference type="Proteomes" id="UP000069902">
    <property type="component" value="Chromosome cPNK"/>
</dbReference>
<evidence type="ECO:0000259" key="1">
    <source>
        <dbReference type="Pfam" id="PF13679"/>
    </source>
</evidence>
<sequence>MPEELELLLVNLFEKNALMSAVLSSPFAKGGQKVTLRQLTIKERPVYQVTTMKERQAFHQNYSSEEALAYFQANIFDFKQTFLHATDTDYQVLINKKRHVTILKKASSKTTLPLAHNRTKHYILNEGTPIPFLIELGVMSPEGKVHAQKKDKFRQVNRFLEMVDDLLAQLSPQPSLHIVDFGCGKAYLTFALFYFLTSIKGYCVKMTGIDLKSDVIELCQKLARKLGCGNDLNFVLGDVNGFETKQSVDLVISLHACDTATDAALEKAVRWQSRAILCVPCCQHELFKQVRNEALAPLLTHGILKERFAALATDAARVQLLEALGYQAQIMEFIDLEHTPKNLLIRATRRKADNQAHAQQAWQAYLTFKEALQIDHSLERRFQKELGG</sequence>
<dbReference type="Gene3D" id="3.40.50.150">
    <property type="entry name" value="Vaccinia Virus protein VP39"/>
    <property type="match status" value="1"/>
</dbReference>
<dbReference type="AlphaFoldDB" id="A0A0U5J9X7"/>
<keyword evidence="3" id="KW-1185">Reference proteome</keyword>
<dbReference type="CDD" id="cd02440">
    <property type="entry name" value="AdoMet_MTases"/>
    <property type="match status" value="1"/>
</dbReference>
<dbReference type="PANTHER" id="PTHR13369:SF3">
    <property type="entry name" value="METHYLTRANSFERASE DOMAIN-CONTAINING PROTEIN"/>
    <property type="match status" value="1"/>
</dbReference>
<protein>
    <recommendedName>
        <fullName evidence="1">Methyltransferase domain-containing protein</fullName>
    </recommendedName>
</protein>
<dbReference type="InterPro" id="IPR025714">
    <property type="entry name" value="Methyltranfer_dom"/>
</dbReference>
<dbReference type="PANTHER" id="PTHR13369">
    <property type="match status" value="1"/>
</dbReference>
<dbReference type="EMBL" id="LN879502">
    <property type="protein sequence ID" value="CUI15658.1"/>
    <property type="molecule type" value="Genomic_DNA"/>
</dbReference>
<dbReference type="InterPro" id="IPR029063">
    <property type="entry name" value="SAM-dependent_MTases_sf"/>
</dbReference>
<dbReference type="PATRIC" id="fig|389348.3.peg.21"/>